<feature type="signal peptide" evidence="2">
    <location>
        <begin position="1"/>
        <end position="21"/>
    </location>
</feature>
<evidence type="ECO:0000256" key="1">
    <source>
        <dbReference type="ARBA" id="ARBA00022801"/>
    </source>
</evidence>
<keyword evidence="1" id="KW-0378">Hydrolase</keyword>
<dbReference type="SUPFAM" id="SSF52266">
    <property type="entry name" value="SGNH hydrolase"/>
    <property type="match status" value="1"/>
</dbReference>
<dbReference type="GO" id="GO:0001681">
    <property type="term" value="F:sialate O-acetylesterase activity"/>
    <property type="evidence" value="ECO:0007669"/>
    <property type="project" value="InterPro"/>
</dbReference>
<evidence type="ECO:0000259" key="3">
    <source>
        <dbReference type="Pfam" id="PF03629"/>
    </source>
</evidence>
<keyword evidence="5" id="KW-1185">Reference proteome</keyword>
<gene>
    <name evidence="4" type="ORF">FC093_21110</name>
</gene>
<dbReference type="AlphaFoldDB" id="A0A4U3KRG4"/>
<dbReference type="OrthoDB" id="9816001at2"/>
<dbReference type="InterPro" id="IPR039329">
    <property type="entry name" value="SIAE"/>
</dbReference>
<evidence type="ECO:0000313" key="4">
    <source>
        <dbReference type="EMBL" id="TKK65005.1"/>
    </source>
</evidence>
<evidence type="ECO:0000313" key="5">
    <source>
        <dbReference type="Proteomes" id="UP000305848"/>
    </source>
</evidence>
<evidence type="ECO:0000256" key="2">
    <source>
        <dbReference type="SAM" id="SignalP"/>
    </source>
</evidence>
<feature type="chain" id="PRO_5020998639" evidence="2">
    <location>
        <begin position="22"/>
        <end position="511"/>
    </location>
</feature>
<dbReference type="Gene3D" id="3.40.50.1110">
    <property type="entry name" value="SGNH hydrolase"/>
    <property type="match status" value="1"/>
</dbReference>
<comment type="caution">
    <text evidence="4">The sequence shown here is derived from an EMBL/GenBank/DDBJ whole genome shotgun (WGS) entry which is preliminary data.</text>
</comment>
<feature type="domain" description="Sialate O-acetylesterase" evidence="3">
    <location>
        <begin position="132"/>
        <end position="392"/>
    </location>
</feature>
<dbReference type="RefSeq" id="WP_137263804.1">
    <property type="nucleotide sequence ID" value="NZ_SZQL01000025.1"/>
</dbReference>
<proteinExistence type="predicted"/>
<sequence length="511" mass="56004">MKTATLYAFFLLCIIILNSCQKTMNEQQVQALAGASMDINATAKSTLKVARVFTNNMVIQRDKPASVWGTAPAGHTISVKASWKDSTFTTVTPGSGNWRVVISGAPANAMPQQLTVSDNDNSKTFSNILIGDVWVCSGQSNMVMPLDSLGPSPYYEGVLNYQAEIAAANWPNLRLIPIQEDERTSPINNIAFNTSWTVCSPATAGNYSAVAYYFGRKLMNTLNVPIGLIVAAVGNTYCEAWTNKEVIEGNTTLDAYYSGNNNSSQLYNGMINPLRNMAIKGFIWYQGENNRYDRPPSNYTKLNSALIRGWRNKFAQGSLPFYLVQMTPYDDTYFDNPSSEGGDSTADDYARFREAQSKIRNVANTGMVVTMDVGEVKRIHPKNKQPVGERLALLALQGAYGMHVNPLGPQYSSFTTNQSTATISFVSGTANGLTTINNGPMEQRFYVAGADRVFRKAVAKINGSQIILTAPAATPLPIKAIRYAFTNFPLTSIQNSDGLPMEPFRTDTWAQ</sequence>
<reference evidence="4 5" key="1">
    <citation type="submission" date="2019-05" db="EMBL/GenBank/DDBJ databases">
        <title>Panacibacter sp. strain 17mud1-8 Genome sequencing and assembly.</title>
        <authorList>
            <person name="Chhetri G."/>
        </authorList>
    </citation>
    <scope>NUCLEOTIDE SEQUENCE [LARGE SCALE GENOMIC DNA]</scope>
    <source>
        <strain evidence="4 5">17mud1-8</strain>
    </source>
</reference>
<name>A0A4U3KRG4_9BACT</name>
<dbReference type="InterPro" id="IPR036514">
    <property type="entry name" value="SGNH_hydro_sf"/>
</dbReference>
<organism evidence="4 5">
    <name type="scientific">Ilyomonas limi</name>
    <dbReference type="NCBI Taxonomy" id="2575867"/>
    <lineage>
        <taxon>Bacteria</taxon>
        <taxon>Pseudomonadati</taxon>
        <taxon>Bacteroidota</taxon>
        <taxon>Chitinophagia</taxon>
        <taxon>Chitinophagales</taxon>
        <taxon>Chitinophagaceae</taxon>
        <taxon>Ilyomonas</taxon>
    </lineage>
</organism>
<dbReference type="Proteomes" id="UP000305848">
    <property type="component" value="Unassembled WGS sequence"/>
</dbReference>
<keyword evidence="2" id="KW-0732">Signal</keyword>
<dbReference type="Pfam" id="PF03629">
    <property type="entry name" value="SASA"/>
    <property type="match status" value="1"/>
</dbReference>
<protein>
    <submittedName>
        <fullName evidence="4">Sialate O-acetylesterase</fullName>
    </submittedName>
</protein>
<dbReference type="GO" id="GO:0005975">
    <property type="term" value="P:carbohydrate metabolic process"/>
    <property type="evidence" value="ECO:0007669"/>
    <property type="project" value="TreeGrafter"/>
</dbReference>
<dbReference type="PANTHER" id="PTHR22901:SF0">
    <property type="entry name" value="SIALATE O-ACETYLESTERASE"/>
    <property type="match status" value="1"/>
</dbReference>
<dbReference type="PANTHER" id="PTHR22901">
    <property type="entry name" value="SIALATE O-ACETYLESTERASE"/>
    <property type="match status" value="1"/>
</dbReference>
<accession>A0A4U3KRG4</accession>
<dbReference type="EMBL" id="SZQL01000025">
    <property type="protein sequence ID" value="TKK65005.1"/>
    <property type="molecule type" value="Genomic_DNA"/>
</dbReference>
<dbReference type="InterPro" id="IPR005181">
    <property type="entry name" value="SASA"/>
</dbReference>